<reference evidence="1" key="1">
    <citation type="submission" date="2022-05" db="EMBL/GenBank/DDBJ databases">
        <title>Chromosome-level genome of Chaenocephalus aceratus.</title>
        <authorList>
            <person name="Park H."/>
        </authorList>
    </citation>
    <scope>NUCLEOTIDE SEQUENCE</scope>
    <source>
        <strain evidence="1">KU_202001</strain>
    </source>
</reference>
<proteinExistence type="predicted"/>
<feature type="non-terminal residue" evidence="1">
    <location>
        <position position="580"/>
    </location>
</feature>
<organism evidence="1 2">
    <name type="scientific">Chaenocephalus aceratus</name>
    <name type="common">Blackfin icefish</name>
    <name type="synonym">Chaenichthys aceratus</name>
    <dbReference type="NCBI Taxonomy" id="36190"/>
    <lineage>
        <taxon>Eukaryota</taxon>
        <taxon>Metazoa</taxon>
        <taxon>Chordata</taxon>
        <taxon>Craniata</taxon>
        <taxon>Vertebrata</taxon>
        <taxon>Euteleostomi</taxon>
        <taxon>Actinopterygii</taxon>
        <taxon>Neopterygii</taxon>
        <taxon>Teleostei</taxon>
        <taxon>Neoteleostei</taxon>
        <taxon>Acanthomorphata</taxon>
        <taxon>Eupercaria</taxon>
        <taxon>Perciformes</taxon>
        <taxon>Notothenioidei</taxon>
        <taxon>Channichthyidae</taxon>
        <taxon>Chaenocephalus</taxon>
    </lineage>
</organism>
<dbReference type="Proteomes" id="UP001057452">
    <property type="component" value="Chromosome 1"/>
</dbReference>
<sequence>KMRFSNYRSFWLINHQPLPHGACAKVLPNWSGKRQGPITWTACCLQLWYRKGDAHIAPLLRSFAAENACPLNVKTNDMFTLRHQDRLLPTGRPSHSCSPEGVTESIGRPVIFVCINGRYDLHLPKRVCNTCHYEWTPDWGDLIRSGYWPASVNGDTLYSTDVFKSFEDLKTVAPGPFIMEDSAVTDFVDKVRTNVKCTPGKGTCGTSQWSAARETARRASRLDEEGLEVATITMLEGETQKMKDTCEELGCPEDKVQQWVNDVRDWATNDNTSGDNQSLQRSIEQLFLGLCQKKACLYRQTDSNKIWQLRRKRLREEKTKLLAAIRQYNTGQPPETEIQEEEVERRPSAEQQTTDSLIWPWEVQSDESVSILAQKKVFDAYMGKRRLVEERAIIVREMRQHCLYLRSQADKIRMQMQHVSCGGHSDMTQEGRDGLASLLKKRLADVDTHIQHLSSAYSLAIGPNAPQWPDDSVENHDQDSDISDDRKDAGAQRLSPPPYPLLEERTLGHSASLPHPTPSLRKGRWAQRLSPPPYPLLEERTLGHSASLPHPTLKDTRQPRCCSPSDQTIKIAYAITESWK</sequence>
<feature type="non-terminal residue" evidence="1">
    <location>
        <position position="1"/>
    </location>
</feature>
<accession>A0ACB9XWQ6</accession>
<gene>
    <name evidence="1" type="ORF">KUCAC02_015240</name>
</gene>
<evidence type="ECO:0000313" key="2">
    <source>
        <dbReference type="Proteomes" id="UP001057452"/>
    </source>
</evidence>
<evidence type="ECO:0000313" key="1">
    <source>
        <dbReference type="EMBL" id="KAI4832266.1"/>
    </source>
</evidence>
<protein>
    <submittedName>
        <fullName evidence="1">Uncharacterized protein</fullName>
    </submittedName>
</protein>
<name>A0ACB9XWQ6_CHAAC</name>
<comment type="caution">
    <text evidence="1">The sequence shown here is derived from an EMBL/GenBank/DDBJ whole genome shotgun (WGS) entry which is preliminary data.</text>
</comment>
<dbReference type="EMBL" id="CM043785">
    <property type="protein sequence ID" value="KAI4832266.1"/>
    <property type="molecule type" value="Genomic_DNA"/>
</dbReference>
<keyword evidence="2" id="KW-1185">Reference proteome</keyword>